<dbReference type="PANTHER" id="PTHR13932:SF9">
    <property type="entry name" value="COPROPORPHYRINOGEN III OXIDASE"/>
    <property type="match status" value="1"/>
</dbReference>
<dbReference type="InterPro" id="IPR013785">
    <property type="entry name" value="Aldolase_TIM"/>
</dbReference>
<gene>
    <name evidence="7" type="primary">hutW</name>
    <name evidence="7" type="ORF">DSCOOX_23300</name>
</gene>
<accession>A0A5K8AB27</accession>
<evidence type="ECO:0000256" key="1">
    <source>
        <dbReference type="ARBA" id="ARBA00001966"/>
    </source>
</evidence>
<dbReference type="Gene3D" id="3.20.20.70">
    <property type="entry name" value="Aldolase class I"/>
    <property type="match status" value="1"/>
</dbReference>
<keyword evidence="8" id="KW-1185">Reference proteome</keyword>
<dbReference type="InterPro" id="IPR013580">
    <property type="entry name" value="LI-POR_suB-like_C"/>
</dbReference>
<dbReference type="PANTHER" id="PTHR13932">
    <property type="entry name" value="COPROPORPHYRINIGEN III OXIDASE"/>
    <property type="match status" value="1"/>
</dbReference>
<sequence length="530" mass="59825">MDWTPEAKRAIEKVPPFVRKMAGKAVEAYAKDKGMGTVTLEIVQQAKEKMMGRFSKNEDRATAGLSGFNVGMNRRQTMHLTDQRSFLANETDDPLHEAFDRKLAVHAMPRNKTIPLEHLHRYWAEVMSEDHVGQPMRTIYIHIPFCRSHCLFCGFYQNAYQPEKAHQYVDALLEEMAGTAQEPFAKRAPFQAVYFGGGTPTALPANDIYRLVGGVKTFFPLANDCELTLEGRFHDFGEDKIEAALTAGVNRFSLGVQTFDTAIRKSLGRREPEEKLIQMLTHLRDQGAAAIIIDLIYGLPGQTMDIWEKDLKTYLDLEIDGCDLYQLNIFAGGPLESAVRNQTLPRPATLREQADFYQCGVDRLSAAHQRQLSITHWARNTRERSLYNALSRGRSECIPLGAGAGGWLGKHMFFLEGDLNAYIQRVQTGKKPLVMGYGGDQHHLLLRDIACQIELGYCDMKSLSARHGMDLFAMTGHVVDQWEKVGLIRMDDGVLHLTRAGAFWAVNLSQIIIDLVQMQNTNTGFTWRQR</sequence>
<keyword evidence="5" id="KW-0411">Iron-sulfur</keyword>
<dbReference type="InterPro" id="IPR042298">
    <property type="entry name" value="P-CP_red_C"/>
</dbReference>
<dbReference type="InterPro" id="IPR007197">
    <property type="entry name" value="rSAM"/>
</dbReference>
<name>A0A5K8AB27_9BACT</name>
<evidence type="ECO:0000313" key="7">
    <source>
        <dbReference type="EMBL" id="BBO89150.1"/>
    </source>
</evidence>
<dbReference type="Gene3D" id="1.10.8.550">
    <property type="entry name" value="Proto-chlorophyllide reductase 57 kD subunit B"/>
    <property type="match status" value="1"/>
</dbReference>
<dbReference type="SUPFAM" id="SSF102114">
    <property type="entry name" value="Radical SAM enzymes"/>
    <property type="match status" value="1"/>
</dbReference>
<dbReference type="GO" id="GO:0005737">
    <property type="term" value="C:cytoplasm"/>
    <property type="evidence" value="ECO:0007669"/>
    <property type="project" value="TreeGrafter"/>
</dbReference>
<dbReference type="InterPro" id="IPR026332">
    <property type="entry name" value="HutW"/>
</dbReference>
<organism evidence="7 8">
    <name type="scientific">Desulfosarcina ovata subsp. ovata</name>
    <dbReference type="NCBI Taxonomy" id="2752305"/>
    <lineage>
        <taxon>Bacteria</taxon>
        <taxon>Pseudomonadati</taxon>
        <taxon>Thermodesulfobacteriota</taxon>
        <taxon>Desulfobacteria</taxon>
        <taxon>Desulfobacterales</taxon>
        <taxon>Desulfosarcinaceae</taxon>
        <taxon>Desulfosarcina</taxon>
    </lineage>
</organism>
<dbReference type="CDD" id="cd01335">
    <property type="entry name" value="Radical_SAM"/>
    <property type="match status" value="1"/>
</dbReference>
<dbReference type="InterPro" id="IPR058240">
    <property type="entry name" value="rSAM_sf"/>
</dbReference>
<keyword evidence="4" id="KW-0408">Iron</keyword>
<dbReference type="SFLD" id="SFLDS00029">
    <property type="entry name" value="Radical_SAM"/>
    <property type="match status" value="1"/>
</dbReference>
<reference evidence="7 8" key="1">
    <citation type="submission" date="2019-11" db="EMBL/GenBank/DDBJ databases">
        <title>Comparative genomics of hydrocarbon-degrading Desulfosarcina strains.</title>
        <authorList>
            <person name="Watanabe M."/>
            <person name="Kojima H."/>
            <person name="Fukui M."/>
        </authorList>
    </citation>
    <scope>NUCLEOTIDE SEQUENCE [LARGE SCALE GENOMIC DNA]</scope>
    <source>
        <strain evidence="8">oXyS1</strain>
    </source>
</reference>
<dbReference type="GO" id="GO:0051539">
    <property type="term" value="F:4 iron, 4 sulfur cluster binding"/>
    <property type="evidence" value="ECO:0007669"/>
    <property type="project" value="TreeGrafter"/>
</dbReference>
<dbReference type="Pfam" id="PF04055">
    <property type="entry name" value="Radical_SAM"/>
    <property type="match status" value="1"/>
</dbReference>
<comment type="cofactor">
    <cofactor evidence="1">
        <name>[4Fe-4S] cluster</name>
        <dbReference type="ChEBI" id="CHEBI:49883"/>
    </cofactor>
</comment>
<feature type="domain" description="Radical SAM core" evidence="6">
    <location>
        <begin position="131"/>
        <end position="367"/>
    </location>
</feature>
<evidence type="ECO:0000256" key="2">
    <source>
        <dbReference type="ARBA" id="ARBA00022691"/>
    </source>
</evidence>
<dbReference type="PROSITE" id="PS51918">
    <property type="entry name" value="RADICAL_SAM"/>
    <property type="match status" value="1"/>
</dbReference>
<dbReference type="Proteomes" id="UP000422108">
    <property type="component" value="Chromosome"/>
</dbReference>
<proteinExistence type="predicted"/>
<dbReference type="GO" id="GO:0016491">
    <property type="term" value="F:oxidoreductase activity"/>
    <property type="evidence" value="ECO:0007669"/>
    <property type="project" value="InterPro"/>
</dbReference>
<dbReference type="InterPro" id="IPR006638">
    <property type="entry name" value="Elp3/MiaA/NifB-like_rSAM"/>
</dbReference>
<dbReference type="AlphaFoldDB" id="A0A5K8AB27"/>
<evidence type="ECO:0000256" key="4">
    <source>
        <dbReference type="ARBA" id="ARBA00023004"/>
    </source>
</evidence>
<dbReference type="GO" id="GO:0015995">
    <property type="term" value="P:chlorophyll biosynthetic process"/>
    <property type="evidence" value="ECO:0007669"/>
    <property type="project" value="InterPro"/>
</dbReference>
<dbReference type="GO" id="GO:0015979">
    <property type="term" value="P:photosynthesis"/>
    <property type="evidence" value="ECO:0007669"/>
    <property type="project" value="InterPro"/>
</dbReference>
<dbReference type="EMBL" id="AP021879">
    <property type="protein sequence ID" value="BBO89150.1"/>
    <property type="molecule type" value="Genomic_DNA"/>
</dbReference>
<dbReference type="InterPro" id="IPR034505">
    <property type="entry name" value="Coproporphyrinogen-III_oxidase"/>
</dbReference>
<evidence type="ECO:0000256" key="5">
    <source>
        <dbReference type="ARBA" id="ARBA00023014"/>
    </source>
</evidence>
<evidence type="ECO:0000256" key="3">
    <source>
        <dbReference type="ARBA" id="ARBA00022723"/>
    </source>
</evidence>
<evidence type="ECO:0000259" key="6">
    <source>
        <dbReference type="PROSITE" id="PS51918"/>
    </source>
</evidence>
<dbReference type="GO" id="GO:0046872">
    <property type="term" value="F:metal ion binding"/>
    <property type="evidence" value="ECO:0007669"/>
    <property type="project" value="UniProtKB-KW"/>
</dbReference>
<keyword evidence="2" id="KW-0949">S-adenosyl-L-methionine</keyword>
<dbReference type="SMART" id="SM00729">
    <property type="entry name" value="Elp3"/>
    <property type="match status" value="1"/>
</dbReference>
<dbReference type="RefSeq" id="WP_155310380.1">
    <property type="nucleotide sequence ID" value="NZ_AP021879.1"/>
</dbReference>
<dbReference type="NCBIfam" id="TIGR04107">
    <property type="entry name" value="rSAM_HutW"/>
    <property type="match status" value="1"/>
</dbReference>
<keyword evidence="3" id="KW-0479">Metal-binding</keyword>
<evidence type="ECO:0000313" key="8">
    <source>
        <dbReference type="Proteomes" id="UP000422108"/>
    </source>
</evidence>
<dbReference type="SFLD" id="SFLDF00311">
    <property type="entry name" value="heme_degradation_proteins_(Hut"/>
    <property type="match status" value="1"/>
</dbReference>
<protein>
    <submittedName>
        <fullName evidence="7">Putative heme utilization radical SAM enzyme HutW</fullName>
    </submittedName>
</protein>
<dbReference type="Pfam" id="PF08369">
    <property type="entry name" value="PCP_red"/>
    <property type="match status" value="1"/>
</dbReference>
<dbReference type="SFLD" id="SFLDG01065">
    <property type="entry name" value="anaerobic_coproporphyrinogen-I"/>
    <property type="match status" value="1"/>
</dbReference>